<reference evidence="7" key="2">
    <citation type="submission" date="2025-08" db="UniProtKB">
        <authorList>
            <consortium name="RefSeq"/>
        </authorList>
    </citation>
    <scope>IDENTIFICATION</scope>
    <source>
        <tissue evidence="7">Young leaves</tissue>
    </source>
</reference>
<dbReference type="GO" id="GO:0008270">
    <property type="term" value="F:zinc ion binding"/>
    <property type="evidence" value="ECO:0007669"/>
    <property type="project" value="UniProtKB-KW"/>
</dbReference>
<evidence type="ECO:0000256" key="3">
    <source>
        <dbReference type="ARBA" id="ARBA00022833"/>
    </source>
</evidence>
<dbReference type="SMART" id="SM00184">
    <property type="entry name" value="RING"/>
    <property type="match status" value="1"/>
</dbReference>
<dbReference type="PANTHER" id="PTHR45931">
    <property type="entry name" value="SI:CH211-59O9.10"/>
    <property type="match status" value="1"/>
</dbReference>
<dbReference type="RefSeq" id="XP_038979956.1">
    <property type="nucleotide sequence ID" value="XM_039124028.1"/>
</dbReference>
<evidence type="ECO:0000256" key="4">
    <source>
        <dbReference type="PROSITE-ProRule" id="PRU00175"/>
    </source>
</evidence>
<evidence type="ECO:0000313" key="6">
    <source>
        <dbReference type="Proteomes" id="UP000228380"/>
    </source>
</evidence>
<dbReference type="GO" id="GO:0005634">
    <property type="term" value="C:nucleus"/>
    <property type="evidence" value="ECO:0007669"/>
    <property type="project" value="TreeGrafter"/>
</dbReference>
<feature type="domain" description="RING-type" evidence="5">
    <location>
        <begin position="210"/>
        <end position="251"/>
    </location>
</feature>
<dbReference type="InterPro" id="IPR013083">
    <property type="entry name" value="Znf_RING/FYVE/PHD"/>
</dbReference>
<evidence type="ECO:0000256" key="1">
    <source>
        <dbReference type="ARBA" id="ARBA00022723"/>
    </source>
</evidence>
<dbReference type="GO" id="GO:0006511">
    <property type="term" value="P:ubiquitin-dependent protein catabolic process"/>
    <property type="evidence" value="ECO:0007669"/>
    <property type="project" value="TreeGrafter"/>
</dbReference>
<dbReference type="PANTHER" id="PTHR45931:SF3">
    <property type="entry name" value="RING ZINC FINGER-CONTAINING PROTEIN"/>
    <property type="match status" value="1"/>
</dbReference>
<name>A0A8B9A057_PHODC</name>
<dbReference type="OrthoDB" id="21204at2759"/>
<protein>
    <submittedName>
        <fullName evidence="7">Uncharacterized protein LOC120110084</fullName>
    </submittedName>
</protein>
<dbReference type="CDD" id="cd16454">
    <property type="entry name" value="RING-H2_PA-TM-RING"/>
    <property type="match status" value="1"/>
</dbReference>
<dbReference type="GeneID" id="120110084"/>
<dbReference type="SUPFAM" id="SSF57850">
    <property type="entry name" value="RING/U-box"/>
    <property type="match status" value="1"/>
</dbReference>
<gene>
    <name evidence="7" type="primary">LOC120110084</name>
</gene>
<dbReference type="GO" id="GO:0061630">
    <property type="term" value="F:ubiquitin protein ligase activity"/>
    <property type="evidence" value="ECO:0007669"/>
    <property type="project" value="TreeGrafter"/>
</dbReference>
<proteinExistence type="predicted"/>
<keyword evidence="2 4" id="KW-0863">Zinc-finger</keyword>
<evidence type="ECO:0000313" key="7">
    <source>
        <dbReference type="RefSeq" id="XP_038979956.1"/>
    </source>
</evidence>
<dbReference type="InterPro" id="IPR051834">
    <property type="entry name" value="RING_finger_E3_ligase"/>
</dbReference>
<sequence length="270" mass="29996">MAMEWSNGNTTLNLRAFSFFSQGGGQAIGERMVEVRIQVSRSRVHHGSQILPVQNRVDVFGFLFPLPRLFSHQLRQAQVGYMLSFVSHPYHHDVEFWSRQISSFALHAARAAVLEGRSGFLMDVGIRIRMVDRFPWSIFYRGAELVDESLILSSDGGFGEADEPANEILMIPSEESAGGRGEFGGVPASKSSINALETRSFQEHESASACVICLEDWEAGVEVTAMPCSHEFHRTCLGKWLEKSHLCPLCRFPMPTVGSQVPHRVTGVGQ</sequence>
<dbReference type="PROSITE" id="PS50089">
    <property type="entry name" value="ZF_RING_2"/>
    <property type="match status" value="1"/>
</dbReference>
<evidence type="ECO:0000259" key="5">
    <source>
        <dbReference type="PROSITE" id="PS50089"/>
    </source>
</evidence>
<dbReference type="Gene3D" id="3.30.40.10">
    <property type="entry name" value="Zinc/RING finger domain, C3HC4 (zinc finger)"/>
    <property type="match status" value="1"/>
</dbReference>
<evidence type="ECO:0000256" key="2">
    <source>
        <dbReference type="ARBA" id="ARBA00022771"/>
    </source>
</evidence>
<dbReference type="Proteomes" id="UP000228380">
    <property type="component" value="Chromosome 3"/>
</dbReference>
<reference evidence="6" key="1">
    <citation type="journal article" date="2019" name="Nat. Commun.">
        <title>Genome-wide association mapping of date palm fruit traits.</title>
        <authorList>
            <person name="Hazzouri K.M."/>
            <person name="Gros-Balthazard M."/>
            <person name="Flowers J.M."/>
            <person name="Copetti D."/>
            <person name="Lemansour A."/>
            <person name="Lebrun M."/>
            <person name="Masmoudi K."/>
            <person name="Ferrand S."/>
            <person name="Dhar M.I."/>
            <person name="Fresquez Z.A."/>
            <person name="Rosas U."/>
            <person name="Zhang J."/>
            <person name="Talag J."/>
            <person name="Lee S."/>
            <person name="Kudrna D."/>
            <person name="Powell R.F."/>
            <person name="Leitch I.J."/>
            <person name="Krueger R.R."/>
            <person name="Wing R.A."/>
            <person name="Amiri K.M.A."/>
            <person name="Purugganan M.D."/>
        </authorList>
    </citation>
    <scope>NUCLEOTIDE SEQUENCE [LARGE SCALE GENOMIC DNA]</scope>
    <source>
        <strain evidence="6">cv. Khalas</strain>
    </source>
</reference>
<accession>A0A8B9A057</accession>
<keyword evidence="3" id="KW-0862">Zinc</keyword>
<dbReference type="KEGG" id="pda:120110084"/>
<dbReference type="Pfam" id="PF13639">
    <property type="entry name" value="zf-RING_2"/>
    <property type="match status" value="1"/>
</dbReference>
<keyword evidence="6" id="KW-1185">Reference proteome</keyword>
<dbReference type="InterPro" id="IPR001841">
    <property type="entry name" value="Znf_RING"/>
</dbReference>
<keyword evidence="1" id="KW-0479">Metal-binding</keyword>
<organism evidence="6 7">
    <name type="scientific">Phoenix dactylifera</name>
    <name type="common">Date palm</name>
    <dbReference type="NCBI Taxonomy" id="42345"/>
    <lineage>
        <taxon>Eukaryota</taxon>
        <taxon>Viridiplantae</taxon>
        <taxon>Streptophyta</taxon>
        <taxon>Embryophyta</taxon>
        <taxon>Tracheophyta</taxon>
        <taxon>Spermatophyta</taxon>
        <taxon>Magnoliopsida</taxon>
        <taxon>Liliopsida</taxon>
        <taxon>Arecaceae</taxon>
        <taxon>Coryphoideae</taxon>
        <taxon>Phoeniceae</taxon>
        <taxon>Phoenix</taxon>
    </lineage>
</organism>
<dbReference type="AlphaFoldDB" id="A0A8B9A057"/>